<dbReference type="EMBL" id="CM035412">
    <property type="protein sequence ID" value="KAH7433593.1"/>
    <property type="molecule type" value="Genomic_DNA"/>
</dbReference>
<evidence type="ECO:0000256" key="2">
    <source>
        <dbReference type="PROSITE-ProRule" id="PRU00663"/>
    </source>
</evidence>
<reference evidence="5" key="1">
    <citation type="submission" date="2021-08" db="EMBL/GenBank/DDBJ databases">
        <title>WGS assembly of Ceratopteris richardii.</title>
        <authorList>
            <person name="Marchant D.B."/>
            <person name="Chen G."/>
            <person name="Jenkins J."/>
            <person name="Shu S."/>
            <person name="Leebens-Mack J."/>
            <person name="Grimwood J."/>
            <person name="Schmutz J."/>
            <person name="Soltis P."/>
            <person name="Soltis D."/>
            <person name="Chen Z.-H."/>
        </authorList>
    </citation>
    <scope>NUCLEOTIDE SEQUENCE</scope>
    <source>
        <strain evidence="5">Whitten #5841</strain>
        <tissue evidence="5">Leaf</tissue>
    </source>
</reference>
<comment type="caution">
    <text evidence="5">The sequence shown here is derived from an EMBL/GenBank/DDBJ whole genome shotgun (WGS) entry which is preliminary data.</text>
</comment>
<dbReference type="FunFam" id="1.20.58.2010:FF:000003">
    <property type="entry name" value="Rop guanine nucleotide exchange factor 14"/>
    <property type="match status" value="1"/>
</dbReference>
<dbReference type="OrthoDB" id="1053009at2759"/>
<keyword evidence="6" id="KW-1185">Reference proteome</keyword>
<organism evidence="5 6">
    <name type="scientific">Ceratopteris richardii</name>
    <name type="common">Triangle waterfern</name>
    <dbReference type="NCBI Taxonomy" id="49495"/>
    <lineage>
        <taxon>Eukaryota</taxon>
        <taxon>Viridiplantae</taxon>
        <taxon>Streptophyta</taxon>
        <taxon>Embryophyta</taxon>
        <taxon>Tracheophyta</taxon>
        <taxon>Polypodiopsida</taxon>
        <taxon>Polypodiidae</taxon>
        <taxon>Polypodiales</taxon>
        <taxon>Pteridineae</taxon>
        <taxon>Pteridaceae</taxon>
        <taxon>Parkerioideae</taxon>
        <taxon>Ceratopteris</taxon>
    </lineage>
</organism>
<evidence type="ECO:0000259" key="4">
    <source>
        <dbReference type="PROSITE" id="PS51334"/>
    </source>
</evidence>
<sequence length="614" mass="68634">MLKSIRSWSLQKPAFDVLPDESPDRPSVDGTSSTASFDRFCADILADGSIPGSPRDAFWDDDESSTSASESSPIGWPRSSKHRLGKLYSLPKYVDSREASGRGGEANDAVRWGERRDRSGWMEQTDSPSLTGKNAHKPEENLSEIDMMKERFAKLLLGEDASGGSKGVSSALAISNAITNLAASIFGELVRLEPLVPERKARWQREMNWLLAVCDHIVEFVPSKQTLPDGSINEVMITKIRTDIRDNLPGLRKLDNMLLETLDSFGDTEFWYIDRAVAMAEKDGVLPFRQEEKWWLPVPRVPAGGLPAETRRHLQHHRDNVNQVLKAVLATNAQVLSDMEVPEIYRDSLPKNAKSSLGDPLYRLICSENFSPEMMIGSIDSSHEHNILELVNRVEAALHIWRRKLQDRQLQGHTKDGRSNSKLSWGLTKDGATDLGKRELMCGRAETLLMLLRHKFPGIPQTILDMTKIQYNKDIGQSVLESYSRVLESLAYNVLSKINDVLRVDDVVKCNLHPSLTGRPQVNKSRDSKSHGQLPPLSPPTYYSGLPKSASVPNASFYQHDGGSEPELSGWNAKVPLSEVKEFELYTEPPRLGSNKLWSYSDSVNALRSPPSRD</sequence>
<dbReference type="PANTHER" id="PTHR33101:SF10">
    <property type="entry name" value="ROP GUANINE NUCLEOTIDE EXCHANGE FACTOR 12"/>
    <property type="match status" value="1"/>
</dbReference>
<dbReference type="FunFam" id="1.20.58.2010:FF:000001">
    <property type="entry name" value="Rop guanine nucleotide exchange factor 14"/>
    <property type="match status" value="1"/>
</dbReference>
<gene>
    <name evidence="5" type="ORF">KP509_07G076300</name>
</gene>
<proteinExistence type="predicted"/>
<keyword evidence="1 2" id="KW-0344">Guanine-nucleotide releasing factor</keyword>
<evidence type="ECO:0000313" key="5">
    <source>
        <dbReference type="EMBL" id="KAH7433591.1"/>
    </source>
</evidence>
<dbReference type="PANTHER" id="PTHR33101">
    <property type="entry name" value="ROP GUANINE NUCLEOTIDE EXCHANGE FACTOR 1"/>
    <property type="match status" value="1"/>
</dbReference>
<dbReference type="InterPro" id="IPR038937">
    <property type="entry name" value="RopGEF"/>
</dbReference>
<feature type="compositionally biased region" description="Polar residues" evidence="3">
    <location>
        <begin position="122"/>
        <end position="132"/>
    </location>
</feature>
<dbReference type="AlphaFoldDB" id="A0A8T2UBC9"/>
<feature type="region of interest" description="Disordered" evidence="3">
    <location>
        <begin position="15"/>
        <end position="34"/>
    </location>
</feature>
<feature type="domain" description="PRONE" evidence="4">
    <location>
        <begin position="135"/>
        <end position="515"/>
    </location>
</feature>
<evidence type="ECO:0000256" key="1">
    <source>
        <dbReference type="ARBA" id="ARBA00022658"/>
    </source>
</evidence>
<dbReference type="PROSITE" id="PS51334">
    <property type="entry name" value="PRONE"/>
    <property type="match status" value="1"/>
</dbReference>
<dbReference type="Proteomes" id="UP000825935">
    <property type="component" value="Chromosome 7"/>
</dbReference>
<accession>A0A8T2UBC9</accession>
<dbReference type="GO" id="GO:0005085">
    <property type="term" value="F:guanyl-nucleotide exchange factor activity"/>
    <property type="evidence" value="ECO:0007669"/>
    <property type="project" value="UniProtKB-UniRule"/>
</dbReference>
<protein>
    <recommendedName>
        <fullName evidence="4">PRONE domain-containing protein</fullName>
    </recommendedName>
</protein>
<dbReference type="Gene3D" id="1.20.58.2010">
    <property type="entry name" value="PRONE domain, subdomain 1"/>
    <property type="match status" value="2"/>
</dbReference>
<dbReference type="EMBL" id="CM035412">
    <property type="protein sequence ID" value="KAH7433591.1"/>
    <property type="molecule type" value="Genomic_DNA"/>
</dbReference>
<feature type="region of interest" description="Disordered" evidence="3">
    <location>
        <begin position="48"/>
        <end position="78"/>
    </location>
</feature>
<feature type="region of interest" description="Disordered" evidence="3">
    <location>
        <begin position="515"/>
        <end position="545"/>
    </location>
</feature>
<dbReference type="EMBL" id="CM035412">
    <property type="protein sequence ID" value="KAH7433594.1"/>
    <property type="molecule type" value="Genomic_DNA"/>
</dbReference>
<name>A0A8T2UBC9_CERRI</name>
<evidence type="ECO:0000313" key="6">
    <source>
        <dbReference type="Proteomes" id="UP000825935"/>
    </source>
</evidence>
<dbReference type="Pfam" id="PF03759">
    <property type="entry name" value="PRONE"/>
    <property type="match status" value="1"/>
</dbReference>
<feature type="region of interest" description="Disordered" evidence="3">
    <location>
        <begin position="97"/>
        <end position="136"/>
    </location>
</feature>
<dbReference type="EMBL" id="CM035412">
    <property type="protein sequence ID" value="KAH7433592.1"/>
    <property type="molecule type" value="Genomic_DNA"/>
</dbReference>
<evidence type="ECO:0000256" key="3">
    <source>
        <dbReference type="SAM" id="MobiDB-lite"/>
    </source>
</evidence>
<feature type="compositionally biased region" description="Basic and acidic residues" evidence="3">
    <location>
        <begin position="111"/>
        <end position="120"/>
    </location>
</feature>
<dbReference type="InterPro" id="IPR005512">
    <property type="entry name" value="PRONE_dom"/>
</dbReference>